<evidence type="ECO:0000256" key="2">
    <source>
        <dbReference type="ARBA" id="ARBA00022679"/>
    </source>
</evidence>
<comment type="function">
    <text evidence="8">Transfers a GMP moiety from GTP to Mo-molybdopterin (Mo-MPT) cofactor (Moco or molybdenum cofactor) to form Mo-molybdopterin guanine dinucleotide (Mo-MGD) cofactor.</text>
</comment>
<gene>
    <name evidence="8 10" type="primary">mobA</name>
    <name evidence="10" type="ORF">ASILVAE211_03315</name>
</gene>
<dbReference type="GO" id="GO:0061603">
    <property type="term" value="F:molybdenum cofactor guanylyltransferase activity"/>
    <property type="evidence" value="ECO:0007669"/>
    <property type="project" value="UniProtKB-EC"/>
</dbReference>
<comment type="subunit">
    <text evidence="8">Monomer.</text>
</comment>
<dbReference type="CDD" id="cd02503">
    <property type="entry name" value="MobA"/>
    <property type="match status" value="1"/>
</dbReference>
<evidence type="ECO:0000256" key="1">
    <source>
        <dbReference type="ARBA" id="ARBA00022490"/>
    </source>
</evidence>
<dbReference type="GO" id="GO:0046872">
    <property type="term" value="F:metal ion binding"/>
    <property type="evidence" value="ECO:0007669"/>
    <property type="project" value="UniProtKB-KW"/>
</dbReference>
<feature type="binding site" evidence="8">
    <location>
        <position position="74"/>
    </location>
    <ligand>
        <name>GTP</name>
        <dbReference type="ChEBI" id="CHEBI:37565"/>
    </ligand>
</feature>
<feature type="binding site" evidence="8">
    <location>
        <position position="28"/>
    </location>
    <ligand>
        <name>GTP</name>
        <dbReference type="ChEBI" id="CHEBI:37565"/>
    </ligand>
</feature>
<dbReference type="Proteomes" id="UP000708298">
    <property type="component" value="Unassembled WGS sequence"/>
</dbReference>
<keyword evidence="3 8" id="KW-0479">Metal-binding</keyword>
<evidence type="ECO:0000256" key="8">
    <source>
        <dbReference type="HAMAP-Rule" id="MF_00316"/>
    </source>
</evidence>
<comment type="domain">
    <text evidence="8">The N-terminal domain determines nucleotide recognition and specific binding, while the C-terminal domain determines the specific binding to the target protein.</text>
</comment>
<evidence type="ECO:0000256" key="6">
    <source>
        <dbReference type="ARBA" id="ARBA00023134"/>
    </source>
</evidence>
<evidence type="ECO:0000256" key="3">
    <source>
        <dbReference type="ARBA" id="ARBA00022723"/>
    </source>
</evidence>
<dbReference type="AlphaFoldDB" id="A0A964DXE2"/>
<dbReference type="GO" id="GO:0005737">
    <property type="term" value="C:cytoplasm"/>
    <property type="evidence" value="ECO:0007669"/>
    <property type="project" value="UniProtKB-SubCell"/>
</dbReference>
<keyword evidence="4 8" id="KW-0547">Nucleotide-binding</keyword>
<evidence type="ECO:0000256" key="7">
    <source>
        <dbReference type="ARBA" id="ARBA00023150"/>
    </source>
</evidence>
<comment type="caution">
    <text evidence="10">The sequence shown here is derived from an EMBL/GenBank/DDBJ whole genome shotgun (WGS) entry which is preliminary data.</text>
</comment>
<comment type="catalytic activity">
    <reaction evidence="8">
        <text>Mo-molybdopterin + GTP + H(+) = Mo-molybdopterin guanine dinucleotide + diphosphate</text>
        <dbReference type="Rhea" id="RHEA:34243"/>
        <dbReference type="ChEBI" id="CHEBI:15378"/>
        <dbReference type="ChEBI" id="CHEBI:33019"/>
        <dbReference type="ChEBI" id="CHEBI:37565"/>
        <dbReference type="ChEBI" id="CHEBI:71302"/>
        <dbReference type="ChEBI" id="CHEBI:71310"/>
        <dbReference type="EC" id="2.7.7.77"/>
    </reaction>
</comment>
<evidence type="ECO:0000313" key="10">
    <source>
        <dbReference type="EMBL" id="MCB8874200.1"/>
    </source>
</evidence>
<dbReference type="GO" id="GO:1902758">
    <property type="term" value="P:bis(molybdopterin guanine dinucleotide)molybdenum biosynthetic process"/>
    <property type="evidence" value="ECO:0007669"/>
    <property type="project" value="TreeGrafter"/>
</dbReference>
<keyword evidence="1 8" id="KW-0963">Cytoplasm</keyword>
<dbReference type="EC" id="2.7.7.77" evidence="8"/>
<keyword evidence="11" id="KW-1185">Reference proteome</keyword>
<dbReference type="InterPro" id="IPR013482">
    <property type="entry name" value="Molybde_CF_guanTrfase"/>
</dbReference>
<comment type="caution">
    <text evidence="8">Lacks conserved residue(s) required for the propagation of feature annotation.</text>
</comment>
<dbReference type="PANTHER" id="PTHR19136:SF81">
    <property type="entry name" value="MOLYBDENUM COFACTOR GUANYLYLTRANSFERASE"/>
    <property type="match status" value="1"/>
</dbReference>
<dbReference type="RefSeq" id="WP_227319849.1">
    <property type="nucleotide sequence ID" value="NZ_JAESVB010000001.1"/>
</dbReference>
<organism evidence="10 11">
    <name type="scientific">Acidisoma silvae</name>
    <dbReference type="NCBI Taxonomy" id="2802396"/>
    <lineage>
        <taxon>Bacteria</taxon>
        <taxon>Pseudomonadati</taxon>
        <taxon>Pseudomonadota</taxon>
        <taxon>Alphaproteobacteria</taxon>
        <taxon>Acetobacterales</taxon>
        <taxon>Acidocellaceae</taxon>
        <taxon>Acidisoma</taxon>
    </lineage>
</organism>
<reference evidence="10" key="2">
    <citation type="submission" date="2021-01" db="EMBL/GenBank/DDBJ databases">
        <authorList>
            <person name="Mieszkin S."/>
            <person name="Pouder E."/>
            <person name="Alain K."/>
        </authorList>
    </citation>
    <scope>NUCLEOTIDE SEQUENCE</scope>
    <source>
        <strain evidence="10">HW T2.11</strain>
    </source>
</reference>
<feature type="domain" description="MobA-like NTP transferase" evidence="9">
    <location>
        <begin position="12"/>
        <end position="171"/>
    </location>
</feature>
<dbReference type="Gene3D" id="3.90.550.10">
    <property type="entry name" value="Spore Coat Polysaccharide Biosynthesis Protein SpsA, Chain A"/>
    <property type="match status" value="1"/>
</dbReference>
<keyword evidence="6 8" id="KW-0342">GTP-binding</keyword>
<name>A0A964DXE2_9PROT</name>
<keyword evidence="7 8" id="KW-0501">Molybdenum cofactor biosynthesis</keyword>
<dbReference type="PANTHER" id="PTHR19136">
    <property type="entry name" value="MOLYBDENUM COFACTOR GUANYLYLTRANSFERASE"/>
    <property type="match status" value="1"/>
</dbReference>
<comment type="cofactor">
    <cofactor evidence="8">
        <name>Mg(2+)</name>
        <dbReference type="ChEBI" id="CHEBI:18420"/>
    </cofactor>
</comment>
<keyword evidence="10" id="KW-0548">Nucleotidyltransferase</keyword>
<dbReference type="SUPFAM" id="SSF53448">
    <property type="entry name" value="Nucleotide-diphospho-sugar transferases"/>
    <property type="match status" value="1"/>
</dbReference>
<reference evidence="10" key="1">
    <citation type="journal article" date="2021" name="Microorganisms">
        <title>Acidisoma silvae sp. nov. and Acidisomacellulosilytica sp. nov., Two Acidophilic Bacteria Isolated from Decaying Wood, Hydrolyzing Cellulose and Producing Poly-3-hydroxybutyrate.</title>
        <authorList>
            <person name="Mieszkin S."/>
            <person name="Pouder E."/>
            <person name="Uroz S."/>
            <person name="Simon-Colin C."/>
            <person name="Alain K."/>
        </authorList>
    </citation>
    <scope>NUCLEOTIDE SEQUENCE</scope>
    <source>
        <strain evidence="10">HW T2.11</strain>
    </source>
</reference>
<sequence length="239" mass="24487">MPSGSDVAATAAIILAGGRGVRMGGALKARLPLAGQPLLTHVLARLAPQTGAIAISANDLAVGQLALGFPLLADAHDDRRGPLAGILAGMAWAGALGCRWLVSLPVDSPFVPTDLIAILLEGAVEARVVIARSAGQAHPTAALWDISLHDDLAAVVAAGADLSVRRFYEAYSHAFRDFPVAGVPAGAMDPFFNINTPADLALAEDAIAARENLEPVIPRDADQRQADCLGLADSEQGGG</sequence>
<accession>A0A964DXE2</accession>
<keyword evidence="5 8" id="KW-0460">Magnesium</keyword>
<dbReference type="HAMAP" id="MF_00316">
    <property type="entry name" value="MobA"/>
    <property type="match status" value="1"/>
</dbReference>
<evidence type="ECO:0000256" key="5">
    <source>
        <dbReference type="ARBA" id="ARBA00022842"/>
    </source>
</evidence>
<proteinExistence type="inferred from homology"/>
<comment type="similarity">
    <text evidence="8">Belongs to the MobA family.</text>
</comment>
<dbReference type="EMBL" id="JAESVB010000001">
    <property type="protein sequence ID" value="MCB8874200.1"/>
    <property type="molecule type" value="Genomic_DNA"/>
</dbReference>
<dbReference type="NCBIfam" id="TIGR02665">
    <property type="entry name" value="molyb_mobA"/>
    <property type="match status" value="1"/>
</dbReference>
<dbReference type="InterPro" id="IPR025877">
    <property type="entry name" value="MobA-like_NTP_Trfase"/>
</dbReference>
<evidence type="ECO:0000256" key="4">
    <source>
        <dbReference type="ARBA" id="ARBA00022741"/>
    </source>
</evidence>
<evidence type="ECO:0000259" key="9">
    <source>
        <dbReference type="Pfam" id="PF12804"/>
    </source>
</evidence>
<feature type="binding site" evidence="8">
    <location>
        <position position="107"/>
    </location>
    <ligand>
        <name>Mg(2+)</name>
        <dbReference type="ChEBI" id="CHEBI:18420"/>
    </ligand>
</feature>
<protein>
    <recommendedName>
        <fullName evidence="8">Molybdenum cofactor guanylyltransferase</fullName>
        <shortName evidence="8">MoCo guanylyltransferase</shortName>
        <ecNumber evidence="8">2.7.7.77</ecNumber>
    </recommendedName>
    <alternativeName>
        <fullName evidence="8">GTP:molybdopterin guanylyltransferase</fullName>
    </alternativeName>
    <alternativeName>
        <fullName evidence="8">Mo-MPT guanylyltransferase</fullName>
    </alternativeName>
    <alternativeName>
        <fullName evidence="8">Molybdopterin guanylyltransferase</fullName>
    </alternativeName>
    <alternativeName>
        <fullName evidence="8">Molybdopterin-guanine dinucleotide synthase</fullName>
        <shortName evidence="8">MGD synthase</shortName>
    </alternativeName>
</protein>
<keyword evidence="2 8" id="KW-0808">Transferase</keyword>
<feature type="binding site" evidence="8">
    <location>
        <begin position="15"/>
        <end position="17"/>
    </location>
    <ligand>
        <name>GTP</name>
        <dbReference type="ChEBI" id="CHEBI:37565"/>
    </ligand>
</feature>
<dbReference type="Pfam" id="PF12804">
    <property type="entry name" value="NTP_transf_3"/>
    <property type="match status" value="1"/>
</dbReference>
<dbReference type="GO" id="GO:0005525">
    <property type="term" value="F:GTP binding"/>
    <property type="evidence" value="ECO:0007669"/>
    <property type="project" value="UniProtKB-UniRule"/>
</dbReference>
<comment type="subcellular location">
    <subcellularLocation>
        <location evidence="8">Cytoplasm</location>
    </subcellularLocation>
</comment>
<evidence type="ECO:0000313" key="11">
    <source>
        <dbReference type="Proteomes" id="UP000708298"/>
    </source>
</evidence>
<dbReference type="InterPro" id="IPR029044">
    <property type="entry name" value="Nucleotide-diphossugar_trans"/>
</dbReference>
<feature type="binding site" evidence="8">
    <location>
        <position position="107"/>
    </location>
    <ligand>
        <name>GTP</name>
        <dbReference type="ChEBI" id="CHEBI:37565"/>
    </ligand>
</feature>